<proteinExistence type="predicted"/>
<organism evidence="1 2">
    <name type="scientific">Bacillus cereus</name>
    <dbReference type="NCBI Taxonomy" id="1396"/>
    <lineage>
        <taxon>Bacteria</taxon>
        <taxon>Bacillati</taxon>
        <taxon>Bacillota</taxon>
        <taxon>Bacilli</taxon>
        <taxon>Bacillales</taxon>
        <taxon>Bacillaceae</taxon>
        <taxon>Bacillus</taxon>
        <taxon>Bacillus cereus group</taxon>
    </lineage>
</organism>
<accession>A0A9X5VE52</accession>
<evidence type="ECO:0000313" key="2">
    <source>
        <dbReference type="Proteomes" id="UP000184161"/>
    </source>
</evidence>
<sequence length="282" mass="31163">MEIKPIVGEVKAQPINDNFSYVTQQIMNISSGSPKGVYTTLSQLQSAFPTGTNGIYVVSEDGQWYFWNGTKWASGGVYQSSSLSVDAVYFDDFQDNEPVLLYKPFVDNFNRPNSATTLGSEYIIHNDSGNPNWGIIDNQAYSPNAYVGAVTAALYDKNVMNVSVKADIVMKGGGVNFPGLILNFVDGNNFIMFRGDENTSIKVLKKESGAYQTLTQQVFNFTTGQSVNFEFKRSYNTLTLYVNRVLLISHKLSNADHAKYNGTKHGMLVKETTARVDNLSVG</sequence>
<dbReference type="EMBL" id="MLYK01000026">
    <property type="protein sequence ID" value="OJS95736.1"/>
    <property type="molecule type" value="Genomic_DNA"/>
</dbReference>
<reference evidence="1 2" key="1">
    <citation type="submission" date="2016-10" db="EMBL/GenBank/DDBJ databases">
        <title>Draft Genome Sequence of one Bacillus cereus strain isolated from pooled breast milk.</title>
        <authorList>
            <person name="Woudstra C."/>
            <person name="Chamoin A."/>
            <person name="Gentil S."/>
            <person name="Rambeloson T."/>
            <person name="Delannoye S."/>
            <person name="Heinnekine J.A."/>
            <person name="Herbin S."/>
            <person name="Fach P."/>
        </authorList>
    </citation>
    <scope>NUCLEOTIDE SEQUENCE [LARGE SCALE GENOMIC DNA]</scope>
    <source>
        <strain evidence="1 2">16SBCL1279</strain>
    </source>
</reference>
<dbReference type="RefSeq" id="WP_072770096.1">
    <property type="nucleotide sequence ID" value="NZ_CP014487.1"/>
</dbReference>
<dbReference type="Gene3D" id="2.60.120.560">
    <property type="entry name" value="Exo-inulinase, domain 1"/>
    <property type="match status" value="1"/>
</dbReference>
<dbReference type="AlphaFoldDB" id="A0A9X5VE52"/>
<evidence type="ECO:0000313" key="1">
    <source>
        <dbReference type="EMBL" id="OJS95736.1"/>
    </source>
</evidence>
<comment type="caution">
    <text evidence="1">The sequence shown here is derived from an EMBL/GenBank/DDBJ whole genome shotgun (WGS) entry which is preliminary data.</text>
</comment>
<protein>
    <submittedName>
        <fullName evidence="1">Uncharacterized protein</fullName>
    </submittedName>
</protein>
<gene>
    <name evidence="1" type="ORF">BKK64_11050</name>
</gene>
<dbReference type="Proteomes" id="UP000184161">
    <property type="component" value="Unassembled WGS sequence"/>
</dbReference>
<name>A0A9X5VE52_BACCE</name>